<feature type="active site" description="Proton acceptor" evidence="7">
    <location>
        <position position="172"/>
    </location>
</feature>
<reference evidence="9" key="1">
    <citation type="journal article" date="2022" name="G3 (Bethesda)">
        <title>High quality genome of the basidiomycete yeast Dioszegia hungarica PDD-24b-2 isolated from cloud water.</title>
        <authorList>
            <person name="Jarrige D."/>
            <person name="Haridas S."/>
            <person name="Bleykasten-Grosshans C."/>
            <person name="Joly M."/>
            <person name="Nadalig T."/>
            <person name="Sancelme M."/>
            <person name="Vuilleumier S."/>
            <person name="Grigoriev I.V."/>
            <person name="Amato P."/>
            <person name="Bringel F."/>
        </authorList>
    </citation>
    <scope>NUCLEOTIDE SEQUENCE</scope>
    <source>
        <strain evidence="9">PDD-24b-2</strain>
    </source>
</reference>
<evidence type="ECO:0000256" key="1">
    <source>
        <dbReference type="ARBA" id="ARBA00004173"/>
    </source>
</evidence>
<feature type="binding site" evidence="7">
    <location>
        <position position="180"/>
    </location>
    <ligand>
        <name>Zn(2+)</name>
        <dbReference type="ChEBI" id="CHEBI:29105"/>
    </ligand>
</feature>
<dbReference type="GO" id="GO:0046872">
    <property type="term" value="F:metal ion binding"/>
    <property type="evidence" value="ECO:0007669"/>
    <property type="project" value="UniProtKB-KW"/>
</dbReference>
<keyword evidence="10" id="KW-1185">Reference proteome</keyword>
<dbReference type="InterPro" id="IPR050134">
    <property type="entry name" value="NAD-dep_sirtuin_deacylases"/>
</dbReference>
<evidence type="ECO:0000313" key="9">
    <source>
        <dbReference type="EMBL" id="KAI9639745.1"/>
    </source>
</evidence>
<dbReference type="InterPro" id="IPR003000">
    <property type="entry name" value="Sirtuin"/>
</dbReference>
<comment type="subcellular location">
    <subcellularLocation>
        <location evidence="1">Mitochondrion</location>
    </subcellularLocation>
</comment>
<keyword evidence="7" id="KW-0479">Metal-binding</keyword>
<comment type="similarity">
    <text evidence="2">Belongs to the sirtuin family. Class I subfamily.</text>
</comment>
<evidence type="ECO:0000256" key="4">
    <source>
        <dbReference type="ARBA" id="ARBA00022946"/>
    </source>
</evidence>
<comment type="caution">
    <text evidence="9">The sequence shown here is derived from an EMBL/GenBank/DDBJ whole genome shotgun (WGS) entry which is preliminary data.</text>
</comment>
<keyword evidence="3" id="KW-0808">Transferase</keyword>
<dbReference type="GO" id="GO:0070403">
    <property type="term" value="F:NAD+ binding"/>
    <property type="evidence" value="ECO:0007669"/>
    <property type="project" value="InterPro"/>
</dbReference>
<dbReference type="Pfam" id="PF02146">
    <property type="entry name" value="SIR2"/>
    <property type="match status" value="1"/>
</dbReference>
<dbReference type="InterPro" id="IPR026591">
    <property type="entry name" value="Sirtuin_cat_small_dom_sf"/>
</dbReference>
<proteinExistence type="inferred from homology"/>
<feature type="binding site" evidence="7">
    <location>
        <position position="183"/>
    </location>
    <ligand>
        <name>Zn(2+)</name>
        <dbReference type="ChEBI" id="CHEBI:29105"/>
    </ligand>
</feature>
<keyword evidence="5" id="KW-0520">NAD</keyword>
<dbReference type="Proteomes" id="UP001164286">
    <property type="component" value="Unassembled WGS sequence"/>
</dbReference>
<dbReference type="GO" id="GO:0017136">
    <property type="term" value="F:histone deacetylase activity, NAD-dependent"/>
    <property type="evidence" value="ECO:0007669"/>
    <property type="project" value="TreeGrafter"/>
</dbReference>
<dbReference type="EMBL" id="JAKWFO010000001">
    <property type="protein sequence ID" value="KAI9639745.1"/>
    <property type="molecule type" value="Genomic_DNA"/>
</dbReference>
<dbReference type="GO" id="GO:0005634">
    <property type="term" value="C:nucleus"/>
    <property type="evidence" value="ECO:0007669"/>
    <property type="project" value="TreeGrafter"/>
</dbReference>
<evidence type="ECO:0000256" key="3">
    <source>
        <dbReference type="ARBA" id="ARBA00022679"/>
    </source>
</evidence>
<feature type="binding site" evidence="7">
    <location>
        <position position="212"/>
    </location>
    <ligand>
        <name>Zn(2+)</name>
        <dbReference type="ChEBI" id="CHEBI:29105"/>
    </ligand>
</feature>
<keyword evidence="7" id="KW-0862">Zinc</keyword>
<accession>A0AA38HFL6</accession>
<dbReference type="PANTHER" id="PTHR11085">
    <property type="entry name" value="NAD-DEPENDENT PROTEIN DEACYLASE SIRTUIN-5, MITOCHONDRIAL-RELATED"/>
    <property type="match status" value="1"/>
</dbReference>
<evidence type="ECO:0000256" key="6">
    <source>
        <dbReference type="ARBA" id="ARBA00023128"/>
    </source>
</evidence>
<dbReference type="InterPro" id="IPR029035">
    <property type="entry name" value="DHS-like_NAD/FAD-binding_dom"/>
</dbReference>
<sequence length="377" mass="41969">MTIQHLELDSILASSSSADFSKRRKLEDLSTTIAKAKRVIVVSGAGISCSSGIPVTPRLTFRDFRSENGLYSLVKKRYPDTFVTGKDLFSSGLFNNPSTTSVFLTFIAELSIACQAATPTRTHHFIQKLDRTGKLLRSYTQNVDGFERRMGMESGGRGKGLSKAKSRNVELHGDLGRVRCCLCQTDYPSTEQYVGDYREGLMPDCPACEERCDERVKRGSRALAVGTLRPAIVLYDEPHPLGDQIGELQSHDLKKGPDVLLIMGTSLKVHGLKNLVKSFAKRIHEHENPKRRGIVVFVNQTKPGKEWEGVIDVHVQGETDKWVERVEEVWRRVKPGDWEVQTTLDGPVRAQVEVGSKAKTTPKKGKGELNFSAIDSR</sequence>
<dbReference type="PANTHER" id="PTHR11085:SF8">
    <property type="entry name" value="NAD-DEPENDENT HISTONE DEACETYLASE HST3"/>
    <property type="match status" value="1"/>
</dbReference>
<evidence type="ECO:0000256" key="5">
    <source>
        <dbReference type="ARBA" id="ARBA00023027"/>
    </source>
</evidence>
<keyword evidence="6" id="KW-0496">Mitochondrion</keyword>
<dbReference type="GeneID" id="77725261"/>
<dbReference type="Gene3D" id="3.40.50.1220">
    <property type="entry name" value="TPP-binding domain"/>
    <property type="match status" value="1"/>
</dbReference>
<dbReference type="PROSITE" id="PS50305">
    <property type="entry name" value="SIRTUIN"/>
    <property type="match status" value="1"/>
</dbReference>
<evidence type="ECO:0000313" key="10">
    <source>
        <dbReference type="Proteomes" id="UP001164286"/>
    </source>
</evidence>
<dbReference type="GO" id="GO:0005739">
    <property type="term" value="C:mitochondrion"/>
    <property type="evidence" value="ECO:0007669"/>
    <property type="project" value="UniProtKB-SubCell"/>
</dbReference>
<dbReference type="RefSeq" id="XP_052949522.1">
    <property type="nucleotide sequence ID" value="XM_053086060.1"/>
</dbReference>
<evidence type="ECO:0000259" key="8">
    <source>
        <dbReference type="PROSITE" id="PS50305"/>
    </source>
</evidence>
<organism evidence="9 10">
    <name type="scientific">Dioszegia hungarica</name>
    <dbReference type="NCBI Taxonomy" id="4972"/>
    <lineage>
        <taxon>Eukaryota</taxon>
        <taxon>Fungi</taxon>
        <taxon>Dikarya</taxon>
        <taxon>Basidiomycota</taxon>
        <taxon>Agaricomycotina</taxon>
        <taxon>Tremellomycetes</taxon>
        <taxon>Tremellales</taxon>
        <taxon>Bulleribasidiaceae</taxon>
        <taxon>Dioszegia</taxon>
    </lineage>
</organism>
<gene>
    <name evidence="9" type="ORF">MKK02DRAFT_19223</name>
</gene>
<evidence type="ECO:0000256" key="2">
    <source>
        <dbReference type="ARBA" id="ARBA00006924"/>
    </source>
</evidence>
<keyword evidence="4" id="KW-0809">Transit peptide</keyword>
<name>A0AA38HFL6_9TREE</name>
<dbReference type="AlphaFoldDB" id="A0AA38HFL6"/>
<dbReference type="InterPro" id="IPR026590">
    <property type="entry name" value="Ssirtuin_cat_dom"/>
</dbReference>
<evidence type="ECO:0000256" key="7">
    <source>
        <dbReference type="PROSITE-ProRule" id="PRU00236"/>
    </source>
</evidence>
<dbReference type="SUPFAM" id="SSF52467">
    <property type="entry name" value="DHS-like NAD/FAD-binding domain"/>
    <property type="match status" value="1"/>
</dbReference>
<feature type="binding site" evidence="7">
    <location>
        <position position="205"/>
    </location>
    <ligand>
        <name>Zn(2+)</name>
        <dbReference type="ChEBI" id="CHEBI:29105"/>
    </ligand>
</feature>
<feature type="domain" description="Deacetylase sirtuin-type" evidence="8">
    <location>
        <begin position="19"/>
        <end position="339"/>
    </location>
</feature>
<protein>
    <submittedName>
        <fullName evidence="9">Member of the Sir2 family of NAD(+)-dependent protein deacetylase</fullName>
    </submittedName>
</protein>
<dbReference type="Gene3D" id="3.30.1600.10">
    <property type="entry name" value="SIR2/SIRT2 'Small Domain"/>
    <property type="match status" value="1"/>
</dbReference>